<dbReference type="AlphaFoldDB" id="A0A2K1WW79"/>
<dbReference type="Proteomes" id="UP000006729">
    <property type="component" value="Chromosome 18"/>
</dbReference>
<proteinExistence type="predicted"/>
<dbReference type="PANTHER" id="PTHR35506">
    <property type="entry name" value="OS02G0135600 PROTEIN"/>
    <property type="match status" value="1"/>
</dbReference>
<dbReference type="PANTHER" id="PTHR35506:SF1">
    <property type="entry name" value="OS02G0135600 PROTEIN"/>
    <property type="match status" value="1"/>
</dbReference>
<accession>A0A2K1WW79</accession>
<reference evidence="1 2" key="1">
    <citation type="journal article" date="2006" name="Science">
        <title>The genome of black cottonwood, Populus trichocarpa (Torr. &amp; Gray).</title>
        <authorList>
            <person name="Tuskan G.A."/>
            <person name="Difazio S."/>
            <person name="Jansson S."/>
            <person name="Bohlmann J."/>
            <person name="Grigoriev I."/>
            <person name="Hellsten U."/>
            <person name="Putnam N."/>
            <person name="Ralph S."/>
            <person name="Rombauts S."/>
            <person name="Salamov A."/>
            <person name="Schein J."/>
            <person name="Sterck L."/>
            <person name="Aerts A."/>
            <person name="Bhalerao R.R."/>
            <person name="Bhalerao R.P."/>
            <person name="Blaudez D."/>
            <person name="Boerjan W."/>
            <person name="Brun A."/>
            <person name="Brunner A."/>
            <person name="Busov V."/>
            <person name="Campbell M."/>
            <person name="Carlson J."/>
            <person name="Chalot M."/>
            <person name="Chapman J."/>
            <person name="Chen G.L."/>
            <person name="Cooper D."/>
            <person name="Coutinho P.M."/>
            <person name="Couturier J."/>
            <person name="Covert S."/>
            <person name="Cronk Q."/>
            <person name="Cunningham R."/>
            <person name="Davis J."/>
            <person name="Degroeve S."/>
            <person name="Dejardin A."/>
            <person name="Depamphilis C."/>
            <person name="Detter J."/>
            <person name="Dirks B."/>
            <person name="Dubchak I."/>
            <person name="Duplessis S."/>
            <person name="Ehlting J."/>
            <person name="Ellis B."/>
            <person name="Gendler K."/>
            <person name="Goodstein D."/>
            <person name="Gribskov M."/>
            <person name="Grimwood J."/>
            <person name="Groover A."/>
            <person name="Gunter L."/>
            <person name="Hamberger B."/>
            <person name="Heinze B."/>
            <person name="Helariutta Y."/>
            <person name="Henrissat B."/>
            <person name="Holligan D."/>
            <person name="Holt R."/>
            <person name="Huang W."/>
            <person name="Islam-Faridi N."/>
            <person name="Jones S."/>
            <person name="Jones-Rhoades M."/>
            <person name="Jorgensen R."/>
            <person name="Joshi C."/>
            <person name="Kangasjarvi J."/>
            <person name="Karlsson J."/>
            <person name="Kelleher C."/>
            <person name="Kirkpatrick R."/>
            <person name="Kirst M."/>
            <person name="Kohler A."/>
            <person name="Kalluri U."/>
            <person name="Larimer F."/>
            <person name="Leebens-Mack J."/>
            <person name="Leple J.C."/>
            <person name="Locascio P."/>
            <person name="Lou Y."/>
            <person name="Lucas S."/>
            <person name="Martin F."/>
            <person name="Montanini B."/>
            <person name="Napoli C."/>
            <person name="Nelson D.R."/>
            <person name="Nelson C."/>
            <person name="Nieminen K."/>
            <person name="Nilsson O."/>
            <person name="Pereda V."/>
            <person name="Peter G."/>
            <person name="Philippe R."/>
            <person name="Pilate G."/>
            <person name="Poliakov A."/>
            <person name="Razumovskaya J."/>
            <person name="Richardson P."/>
            <person name="Rinaldi C."/>
            <person name="Ritland K."/>
            <person name="Rouze P."/>
            <person name="Ryaboy D."/>
            <person name="Schmutz J."/>
            <person name="Schrader J."/>
            <person name="Segerman B."/>
            <person name="Shin H."/>
            <person name="Siddiqui A."/>
            <person name="Sterky F."/>
            <person name="Terry A."/>
            <person name="Tsai C.J."/>
            <person name="Uberbacher E."/>
            <person name="Unneberg P."/>
            <person name="Vahala J."/>
            <person name="Wall K."/>
            <person name="Wessler S."/>
            <person name="Yang G."/>
            <person name="Yin T."/>
            <person name="Douglas C."/>
            <person name="Marra M."/>
            <person name="Sandberg G."/>
            <person name="Van de Peer Y."/>
            <person name="Rokhsar D."/>
        </authorList>
    </citation>
    <scope>NUCLEOTIDE SEQUENCE [LARGE SCALE GENOMIC DNA]</scope>
    <source>
        <strain evidence="2">cv. Nisqually</strain>
    </source>
</reference>
<dbReference type="InParanoid" id="A0A2K1WW79"/>
<evidence type="ECO:0000313" key="1">
    <source>
        <dbReference type="EMBL" id="PNS92786.1"/>
    </source>
</evidence>
<organism evidence="1 2">
    <name type="scientific">Populus trichocarpa</name>
    <name type="common">Western balsam poplar</name>
    <name type="synonym">Populus balsamifera subsp. trichocarpa</name>
    <dbReference type="NCBI Taxonomy" id="3694"/>
    <lineage>
        <taxon>Eukaryota</taxon>
        <taxon>Viridiplantae</taxon>
        <taxon>Streptophyta</taxon>
        <taxon>Embryophyta</taxon>
        <taxon>Tracheophyta</taxon>
        <taxon>Spermatophyta</taxon>
        <taxon>Magnoliopsida</taxon>
        <taxon>eudicotyledons</taxon>
        <taxon>Gunneridae</taxon>
        <taxon>Pentapetalae</taxon>
        <taxon>rosids</taxon>
        <taxon>fabids</taxon>
        <taxon>Malpighiales</taxon>
        <taxon>Salicaceae</taxon>
        <taxon>Saliceae</taxon>
        <taxon>Populus</taxon>
    </lineage>
</organism>
<name>A0A2K1WW79_POPTR</name>
<sequence>MDLALSKLFPRQSYTMEGEKTRRGYYCPILIAQWQYAVTRLDMAETFSFKDLKEHGGNLVIPADRFLREVAFKCKIFFFLVFGS</sequence>
<evidence type="ECO:0000313" key="2">
    <source>
        <dbReference type="Proteomes" id="UP000006729"/>
    </source>
</evidence>
<dbReference type="STRING" id="3694.A0A2K1WW79"/>
<dbReference type="EMBL" id="CM009307">
    <property type="protein sequence ID" value="PNS92786.1"/>
    <property type="molecule type" value="Genomic_DNA"/>
</dbReference>
<keyword evidence="2" id="KW-1185">Reference proteome</keyword>
<protein>
    <submittedName>
        <fullName evidence="1">Uncharacterized protein</fullName>
    </submittedName>
</protein>
<gene>
    <name evidence="1" type="ORF">POPTR_018G054000</name>
</gene>